<name>A0A420ITK1_9PEZI</name>
<dbReference type="EMBL" id="MCBQ01006882">
    <property type="protein sequence ID" value="RKF77861.1"/>
    <property type="molecule type" value="Genomic_DNA"/>
</dbReference>
<sequence>MFYIADRRFRQRGCGCDKPRSPGEVAPYVFKFGVALVRNKPKTYFQLPQTRLYPLVSGLSPVAIRDQLSLSTGFKPNLPRLKADCGCSNFVEVWP</sequence>
<evidence type="ECO:0000313" key="1">
    <source>
        <dbReference type="EMBL" id="RKF77861.1"/>
    </source>
</evidence>
<proteinExistence type="predicted"/>
<accession>A0A420ITK1</accession>
<keyword evidence="2" id="KW-1185">Reference proteome</keyword>
<organism evidence="1 2">
    <name type="scientific">Golovinomyces cichoracearum</name>
    <dbReference type="NCBI Taxonomy" id="62708"/>
    <lineage>
        <taxon>Eukaryota</taxon>
        <taxon>Fungi</taxon>
        <taxon>Dikarya</taxon>
        <taxon>Ascomycota</taxon>
        <taxon>Pezizomycotina</taxon>
        <taxon>Leotiomycetes</taxon>
        <taxon>Erysiphales</taxon>
        <taxon>Erysiphaceae</taxon>
        <taxon>Golovinomyces</taxon>
    </lineage>
</organism>
<protein>
    <submittedName>
        <fullName evidence="1">Uncharacterized protein</fullName>
    </submittedName>
</protein>
<gene>
    <name evidence="1" type="ORF">GcM3_068030</name>
</gene>
<dbReference type="AlphaFoldDB" id="A0A420ITK1"/>
<dbReference type="Proteomes" id="UP000283383">
    <property type="component" value="Unassembled WGS sequence"/>
</dbReference>
<comment type="caution">
    <text evidence="1">The sequence shown here is derived from an EMBL/GenBank/DDBJ whole genome shotgun (WGS) entry which is preliminary data.</text>
</comment>
<evidence type="ECO:0000313" key="2">
    <source>
        <dbReference type="Proteomes" id="UP000283383"/>
    </source>
</evidence>
<reference evidence="1 2" key="1">
    <citation type="journal article" date="2018" name="BMC Genomics">
        <title>Comparative genome analyses reveal sequence features reflecting distinct modes of host-adaptation between dicot and monocot powdery mildew.</title>
        <authorList>
            <person name="Wu Y."/>
            <person name="Ma X."/>
            <person name="Pan Z."/>
            <person name="Kale S.D."/>
            <person name="Song Y."/>
            <person name="King H."/>
            <person name="Zhang Q."/>
            <person name="Presley C."/>
            <person name="Deng X."/>
            <person name="Wei C.I."/>
            <person name="Xiao S."/>
        </authorList>
    </citation>
    <scope>NUCLEOTIDE SEQUENCE [LARGE SCALE GENOMIC DNA]</scope>
    <source>
        <strain evidence="1">UMSG3</strain>
    </source>
</reference>